<evidence type="ECO:0000313" key="2">
    <source>
        <dbReference type="EMBL" id="PIG87543.1"/>
    </source>
</evidence>
<dbReference type="AlphaFoldDB" id="A0A2G7G408"/>
<dbReference type="InterPro" id="IPR007146">
    <property type="entry name" value="Sas10/Utp3/C1D"/>
</dbReference>
<organism evidence="2 3">
    <name type="scientific">Aspergillus arachidicola</name>
    <dbReference type="NCBI Taxonomy" id="656916"/>
    <lineage>
        <taxon>Eukaryota</taxon>
        <taxon>Fungi</taxon>
        <taxon>Dikarya</taxon>
        <taxon>Ascomycota</taxon>
        <taxon>Pezizomycotina</taxon>
        <taxon>Eurotiomycetes</taxon>
        <taxon>Eurotiomycetidae</taxon>
        <taxon>Eurotiales</taxon>
        <taxon>Aspergillaceae</taxon>
        <taxon>Aspergillus</taxon>
        <taxon>Aspergillus subgen. Circumdati</taxon>
    </lineage>
</organism>
<dbReference type="STRING" id="656916.A0A2G7G408"/>
<dbReference type="GO" id="GO:0032040">
    <property type="term" value="C:small-subunit processome"/>
    <property type="evidence" value="ECO:0007669"/>
    <property type="project" value="TreeGrafter"/>
</dbReference>
<feature type="region of interest" description="Disordered" evidence="1">
    <location>
        <begin position="64"/>
        <end position="83"/>
    </location>
</feature>
<dbReference type="PANTHER" id="PTHR13237">
    <property type="entry name" value="SOMETHING ABOUT SILENCING PROTEIN 10-RELATED"/>
    <property type="match status" value="1"/>
</dbReference>
<feature type="compositionally biased region" description="Basic and acidic residues" evidence="1">
    <location>
        <begin position="224"/>
        <end position="236"/>
    </location>
</feature>
<comment type="caution">
    <text evidence="2">The sequence shown here is derived from an EMBL/GenBank/DDBJ whole genome shotgun (WGS) entry which is preliminary data.</text>
</comment>
<keyword evidence="3" id="KW-1185">Reference proteome</keyword>
<feature type="compositionally biased region" description="Acidic residues" evidence="1">
    <location>
        <begin position="186"/>
        <end position="212"/>
    </location>
</feature>
<name>A0A2G7G408_9EURO</name>
<feature type="non-terminal residue" evidence="2">
    <location>
        <position position="1"/>
    </location>
</feature>
<keyword evidence="2" id="KW-0687">Ribonucleoprotein</keyword>
<feature type="compositionally biased region" description="Basic and acidic residues" evidence="1">
    <location>
        <begin position="349"/>
        <end position="362"/>
    </location>
</feature>
<evidence type="ECO:0000256" key="1">
    <source>
        <dbReference type="SAM" id="MobiDB-lite"/>
    </source>
</evidence>
<protein>
    <submittedName>
        <fullName evidence="2">U3 small nucleolar ribonucleoprotein Lcp5</fullName>
    </submittedName>
</protein>
<feature type="compositionally biased region" description="Basic and acidic residues" evidence="1">
    <location>
        <begin position="307"/>
        <end position="318"/>
    </location>
</feature>
<reference evidence="2 3" key="1">
    <citation type="submission" date="2017-05" db="EMBL/GenBank/DDBJ databases">
        <title>Genome sequence for an aflatoxigenic pathogen of Argentinian peanut, Aspergillus arachidicola.</title>
        <authorList>
            <person name="Moore G."/>
            <person name="Beltz S.B."/>
            <person name="Mack B.M."/>
        </authorList>
    </citation>
    <scope>NUCLEOTIDE SEQUENCE [LARGE SCALE GENOMIC DNA]</scope>
    <source>
        <strain evidence="2 3">CBS 117610</strain>
    </source>
</reference>
<dbReference type="EMBL" id="NEXV01000151">
    <property type="protein sequence ID" value="PIG87543.1"/>
    <property type="molecule type" value="Genomic_DNA"/>
</dbReference>
<dbReference type="PANTHER" id="PTHR13237:SF9">
    <property type="entry name" value="NEUROGUIDIN"/>
    <property type="match status" value="1"/>
</dbReference>
<sequence>TFRAEMMEQNGFDGCDEASYRSWPTATHHITMATATQQPETSGLQNISALLETITGCLTAAGSSLPKDKRDAPSEVSIEPPQDGISLLDTKSDLLLSYTHNLVFLMLFQLRGLSKDRDDEAEADQSLREETVKKLAELRVYLDRGVRPLEGRLKYQIDKVIKAAEDAERTERTAAKTKATEAEYSGSDDESASDGEGDGADESDEDQEDIDEMAYRPNVSAFAKKVEPEARAEKSNKMAPSDGIYRPPKIMPTALPTTETRERRERGPRRSTVIDEFVNAEMSSAPMAEPSIGSTIVHGGRHTKSKKEREHEMERTTYEETNFIRLAKESKKDKAKRGGQAARSTYGGEEWRGLTEGADRISRLTRRAKGSGGALDRSRKRKHGEDGQRGDGAAVGQIFEKRRKKIEGWKR</sequence>
<dbReference type="Proteomes" id="UP000231358">
    <property type="component" value="Unassembled WGS sequence"/>
</dbReference>
<dbReference type="GO" id="GO:0000462">
    <property type="term" value="P:maturation of SSU-rRNA from tricistronic rRNA transcript (SSU-rRNA, 5.8S rRNA, LSU-rRNA)"/>
    <property type="evidence" value="ECO:0007669"/>
    <property type="project" value="TreeGrafter"/>
</dbReference>
<feature type="region of interest" description="Disordered" evidence="1">
    <location>
        <begin position="165"/>
        <end position="411"/>
    </location>
</feature>
<accession>A0A2G7G408</accession>
<gene>
    <name evidence="2" type="ORF">AARAC_003898</name>
</gene>
<proteinExistence type="predicted"/>
<dbReference type="Pfam" id="PF04000">
    <property type="entry name" value="Sas10_Utp3"/>
    <property type="match status" value="1"/>
</dbReference>
<evidence type="ECO:0000313" key="3">
    <source>
        <dbReference type="Proteomes" id="UP000231358"/>
    </source>
</evidence>
<feature type="compositionally biased region" description="Basic and acidic residues" evidence="1">
    <location>
        <begin position="165"/>
        <end position="181"/>
    </location>
</feature>